<evidence type="ECO:0000313" key="1">
    <source>
        <dbReference type="EMBL" id="KIK44065.1"/>
    </source>
</evidence>
<gene>
    <name evidence="1" type="ORF">CY34DRAFT_656894</name>
</gene>
<accession>A0A0D0A2B1</accession>
<evidence type="ECO:0000313" key="2">
    <source>
        <dbReference type="Proteomes" id="UP000054485"/>
    </source>
</evidence>
<organism evidence="1 2">
    <name type="scientific">Suillus luteus UH-Slu-Lm8-n1</name>
    <dbReference type="NCBI Taxonomy" id="930992"/>
    <lineage>
        <taxon>Eukaryota</taxon>
        <taxon>Fungi</taxon>
        <taxon>Dikarya</taxon>
        <taxon>Basidiomycota</taxon>
        <taxon>Agaricomycotina</taxon>
        <taxon>Agaricomycetes</taxon>
        <taxon>Agaricomycetidae</taxon>
        <taxon>Boletales</taxon>
        <taxon>Suillineae</taxon>
        <taxon>Suillaceae</taxon>
        <taxon>Suillus</taxon>
    </lineage>
</organism>
<keyword evidence="2" id="KW-1185">Reference proteome</keyword>
<reference evidence="1 2" key="1">
    <citation type="submission" date="2014-04" db="EMBL/GenBank/DDBJ databases">
        <authorList>
            <consortium name="DOE Joint Genome Institute"/>
            <person name="Kuo A."/>
            <person name="Ruytinx J."/>
            <person name="Rineau F."/>
            <person name="Colpaert J."/>
            <person name="Kohler A."/>
            <person name="Nagy L.G."/>
            <person name="Floudas D."/>
            <person name="Copeland A."/>
            <person name="Barry K.W."/>
            <person name="Cichocki N."/>
            <person name="Veneault-Fourrey C."/>
            <person name="LaButti K."/>
            <person name="Lindquist E.A."/>
            <person name="Lipzen A."/>
            <person name="Lundell T."/>
            <person name="Morin E."/>
            <person name="Murat C."/>
            <person name="Sun H."/>
            <person name="Tunlid A."/>
            <person name="Henrissat B."/>
            <person name="Grigoriev I.V."/>
            <person name="Hibbett D.S."/>
            <person name="Martin F."/>
            <person name="Nordberg H.P."/>
            <person name="Cantor M.N."/>
            <person name="Hua S.X."/>
        </authorList>
    </citation>
    <scope>NUCLEOTIDE SEQUENCE [LARGE SCALE GENOMIC DNA]</scope>
    <source>
        <strain evidence="1 2">UH-Slu-Lm8-n1</strain>
    </source>
</reference>
<proteinExistence type="predicted"/>
<protein>
    <submittedName>
        <fullName evidence="1">Uncharacterized protein</fullName>
    </submittedName>
</protein>
<reference evidence="2" key="2">
    <citation type="submission" date="2015-01" db="EMBL/GenBank/DDBJ databases">
        <title>Evolutionary Origins and Diversification of the Mycorrhizal Mutualists.</title>
        <authorList>
            <consortium name="DOE Joint Genome Institute"/>
            <consortium name="Mycorrhizal Genomics Consortium"/>
            <person name="Kohler A."/>
            <person name="Kuo A."/>
            <person name="Nagy L.G."/>
            <person name="Floudas D."/>
            <person name="Copeland A."/>
            <person name="Barry K.W."/>
            <person name="Cichocki N."/>
            <person name="Veneault-Fourrey C."/>
            <person name="LaButti K."/>
            <person name="Lindquist E.A."/>
            <person name="Lipzen A."/>
            <person name="Lundell T."/>
            <person name="Morin E."/>
            <person name="Murat C."/>
            <person name="Riley R."/>
            <person name="Ohm R."/>
            <person name="Sun H."/>
            <person name="Tunlid A."/>
            <person name="Henrissat B."/>
            <person name="Grigoriev I.V."/>
            <person name="Hibbett D.S."/>
            <person name="Martin F."/>
        </authorList>
    </citation>
    <scope>NUCLEOTIDE SEQUENCE [LARGE SCALE GENOMIC DNA]</scope>
    <source>
        <strain evidence="2">UH-Slu-Lm8-n1</strain>
    </source>
</reference>
<dbReference type="HOGENOM" id="CLU_2777635_0_0_1"/>
<sequence>MEQHLLYSRSIIRDDSRIWSKDNNRGVPQRLYSDQSWVRPQARRRRLMQLSRICERPKKPSAKAWQILY</sequence>
<dbReference type="AlphaFoldDB" id="A0A0D0A2B1"/>
<dbReference type="Proteomes" id="UP000054485">
    <property type="component" value="Unassembled WGS sequence"/>
</dbReference>
<dbReference type="EMBL" id="KN835198">
    <property type="protein sequence ID" value="KIK44065.1"/>
    <property type="molecule type" value="Genomic_DNA"/>
</dbReference>
<dbReference type="InParanoid" id="A0A0D0A2B1"/>
<name>A0A0D0A2B1_9AGAM</name>